<evidence type="ECO:0000313" key="2">
    <source>
        <dbReference type="EMBL" id="GJE98473.1"/>
    </source>
</evidence>
<comment type="caution">
    <text evidence="2">The sequence shown here is derived from an EMBL/GenBank/DDBJ whole genome shotgun (WGS) entry which is preliminary data.</text>
</comment>
<keyword evidence="3" id="KW-1185">Reference proteome</keyword>
<dbReference type="EMBL" id="BPQB01000088">
    <property type="protein sequence ID" value="GJE98473.1"/>
    <property type="molecule type" value="Genomic_DNA"/>
</dbReference>
<reference evidence="2 3" key="1">
    <citation type="submission" date="2021-08" db="EMBL/GenBank/DDBJ databases">
        <title>Draft Genome Sequence of Phanerochaete sordida strain YK-624.</title>
        <authorList>
            <person name="Mori T."/>
            <person name="Dohra H."/>
            <person name="Suzuki T."/>
            <person name="Kawagishi H."/>
            <person name="Hirai H."/>
        </authorList>
    </citation>
    <scope>NUCLEOTIDE SEQUENCE [LARGE SCALE GENOMIC DNA]</scope>
    <source>
        <strain evidence="2 3">YK-624</strain>
    </source>
</reference>
<proteinExistence type="predicted"/>
<evidence type="ECO:0000256" key="1">
    <source>
        <dbReference type="SAM" id="MobiDB-lite"/>
    </source>
</evidence>
<feature type="region of interest" description="Disordered" evidence="1">
    <location>
        <begin position="420"/>
        <end position="464"/>
    </location>
</feature>
<feature type="compositionally biased region" description="Low complexity" evidence="1">
    <location>
        <begin position="902"/>
        <end position="911"/>
    </location>
</feature>
<name>A0A9P3LKE3_9APHY</name>
<feature type="compositionally biased region" description="Basic and acidic residues" evidence="1">
    <location>
        <begin position="421"/>
        <end position="434"/>
    </location>
</feature>
<dbReference type="OrthoDB" id="2634326at2759"/>
<gene>
    <name evidence="2" type="ORF">PsYK624_147050</name>
</gene>
<feature type="compositionally biased region" description="Pro residues" evidence="1">
    <location>
        <begin position="872"/>
        <end position="891"/>
    </location>
</feature>
<feature type="compositionally biased region" description="Basic residues" evidence="1">
    <location>
        <begin position="440"/>
        <end position="456"/>
    </location>
</feature>
<sequence length="1193" mass="132350">MPWIPRLVVGRVDIIMRADGRFGVEDPLNWPQLFSPSRPYLAFLPRQPRPHVEIACLWETPKPQEFVHANDDPSGLAFGYLDSGRVSAAQKAVTSLDNLVAEFRGLVPPPPAPVTAELCRLQAATHNALTIFAIPSSYRAIIALWARLHRSWAECWAYMRWHLATQRSTVSTLFANDSRIPLHHGLDGSGVIGAICSDYIAAQKLYAAGVPVWLVQPRHAAGDLQTQGGPPVQFTQPTSVEQGQGIVMGDVRAKETAGEEHLAAITRESEAALDVERVVLPIGFGMDDTVENESATSDFLQNTTGKLRLFKIFRLSLTSLGQAIRLSSPIHSLLPTRQAVWREALEGLDPSQPCKARVGLWLPEPEFLVMPESKLRLLVYISNWVSIRMAVFHKLGRPSLYGPISPSAWRTVLSRFPPQTEAEKAASEKRRAEPRPAASRGRKGGSHSGKAAKGKSGHVDQAQKRHQEKEAVCKYFTALLGFDHAPLALQAEPLAKLAWRGSSFTISQADARAGELPMDSDLIREIAWELSEVAFRVELCELDRRVMPQHAVSAFEDRNKLLAQVFPGKHWSRPDLPPPPATLTANDIRARSGTKEKKNDKLYEDGTIREAAALIQSLVEERVHVKMEDDELTEDYHERIWTRARDDKCVWLRASPGETKERYVERYLRLAWRIRKWVGNNHAKQAVMSLPSFTTSQPKPSSIRAMDIFSRSDHETRPRTKRELELVDPDKAREWQLKEWNSDVRKAWNALTDEERGHFDRLAAAEKLLEDGPGVVEAERLRATAMAAMAEHVPRVQEHWNSAAGCISVVFVGGIDGVMYEPRVWVQNFGFSKTGETFIQRLAARAGWPEEMIQIIWYEWVVETLYNGEGPPGQPMPGTNLPPPQTEPCPSPHSLSSRDDLAQSSSSLDLLPSRDEQRSSFDLPPSSVDLPPTSVDLPPPRDQQPSRDAEPSPVDLPPSRDQQPSSVGLPPSRDQQPSRDAEPSPVDLPPSREQQPSSVDLPPSRDQQPSRNAEPSPVDLPPSREQQPSSVDLPPSRDQQPSRDAEPWFFTLPPSHDEEPSSLDLPHSADNPDQAPSRRGLVERGQEAGSGGAETVGPERGLRMLSPPESAHEHMDIDDGGEQAQELEQAKPVKLRGKRRASPATQDRQAKKATPSSRRPAPSTKAPLSKSTNPKPAAPLVEQAAVEFPQLTA</sequence>
<evidence type="ECO:0000313" key="3">
    <source>
        <dbReference type="Proteomes" id="UP000703269"/>
    </source>
</evidence>
<protein>
    <submittedName>
        <fullName evidence="2">Uncharacterized protein</fullName>
    </submittedName>
</protein>
<organism evidence="2 3">
    <name type="scientific">Phanerochaete sordida</name>
    <dbReference type="NCBI Taxonomy" id="48140"/>
    <lineage>
        <taxon>Eukaryota</taxon>
        <taxon>Fungi</taxon>
        <taxon>Dikarya</taxon>
        <taxon>Basidiomycota</taxon>
        <taxon>Agaricomycotina</taxon>
        <taxon>Agaricomycetes</taxon>
        <taxon>Polyporales</taxon>
        <taxon>Phanerochaetaceae</taxon>
        <taxon>Phanerochaete</taxon>
    </lineage>
</organism>
<accession>A0A9P3LKE3</accession>
<dbReference type="AlphaFoldDB" id="A0A9P3LKE3"/>
<feature type="region of interest" description="Disordered" evidence="1">
    <location>
        <begin position="871"/>
        <end position="1193"/>
    </location>
</feature>
<dbReference type="Proteomes" id="UP000703269">
    <property type="component" value="Unassembled WGS sequence"/>
</dbReference>